<sequence length="605" mass="65141">MIHPATILPVLCLLAASAIALPLSALQDPGLALVIGLILLAGAATAIPAFRAGRMMIPASVTALSLLGLWGWMGVSMAFSPVPFHSLIAFCTFSALPMTFFVIGTHPHRHDMVRWLMGGMLALFCLLALPALWQFITGVTTRAHWPMLDPNILCTLFALALPLALTLALTAINRVQKITGLIACALLCAAIIATGSRGGLVAALAAVVTLIAFMDRTLIKRVMAPAITMILSVAIMVFILGPQTTTIDRMATLAQNGADENGLLPRLIMHEGSIRMMMDNPVVGTGPGTFFLVYPGYRGSISDTSLGAWAHCDPLQWGAEAGIPALILFYIILGAVLVRTIRAMRMATPDRRMDILVPFTALLAVAIQSHVQFPLQTLAVLVPCGILLAAWHHATTLALQNGDAVIIHAPGPKRTGFLVATLAVLVLFIAITVPIGGALFEMRAASRAWASDEPADARNVLIHLARADRWGPHSFIDPEVTLARINISMINANDNPTSRTRLINETTDLLDAATHWNPYWADIDALRGDLALAIGLRDSARGHYIRALQKNPLHFNARIALAHTMLDDKKMTDAVQLLDMGLRMPHPGWYRTQSVALLKSYGLAQ</sequence>
<accession>G2KQD5</accession>
<evidence type="ECO:0000256" key="3">
    <source>
        <dbReference type="ARBA" id="ARBA00022989"/>
    </source>
</evidence>
<organism evidence="7 8">
    <name type="scientific">Micavibrio aeruginosavorus (strain ARL-13)</name>
    <dbReference type="NCBI Taxonomy" id="856793"/>
    <lineage>
        <taxon>Bacteria</taxon>
        <taxon>Pseudomonadati</taxon>
        <taxon>Bdellovibrionota</taxon>
        <taxon>Bdellovibrionia</taxon>
        <taxon>Bdellovibrionales</taxon>
        <taxon>Pseudobdellovibrionaceae</taxon>
        <taxon>Micavibrio</taxon>
    </lineage>
</organism>
<comment type="subcellular location">
    <subcellularLocation>
        <location evidence="1">Membrane</location>
        <topology evidence="1">Multi-pass membrane protein</topology>
    </subcellularLocation>
</comment>
<feature type="transmembrane region" description="Helical" evidence="5">
    <location>
        <begin position="222"/>
        <end position="241"/>
    </location>
</feature>
<feature type="transmembrane region" description="Helical" evidence="5">
    <location>
        <begin position="323"/>
        <end position="341"/>
    </location>
</feature>
<dbReference type="InterPro" id="IPR007016">
    <property type="entry name" value="O-antigen_ligase-rel_domated"/>
</dbReference>
<dbReference type="KEGG" id="mai:MICA_737"/>
<dbReference type="RefSeq" id="WP_014102294.1">
    <property type="nucleotide sequence ID" value="NC_016026.1"/>
</dbReference>
<feature type="transmembrane region" description="Helical" evidence="5">
    <location>
        <begin position="57"/>
        <end position="78"/>
    </location>
</feature>
<feature type="domain" description="O-antigen ligase-related" evidence="6">
    <location>
        <begin position="183"/>
        <end position="330"/>
    </location>
</feature>
<evidence type="ECO:0000256" key="2">
    <source>
        <dbReference type="ARBA" id="ARBA00022692"/>
    </source>
</evidence>
<evidence type="ECO:0000313" key="8">
    <source>
        <dbReference type="Proteomes" id="UP000009286"/>
    </source>
</evidence>
<keyword evidence="8" id="KW-1185">Reference proteome</keyword>
<dbReference type="GO" id="GO:0016020">
    <property type="term" value="C:membrane"/>
    <property type="evidence" value="ECO:0007669"/>
    <property type="project" value="UniProtKB-SubCell"/>
</dbReference>
<feature type="transmembrane region" description="Helical" evidence="5">
    <location>
        <begin position="417"/>
        <end position="440"/>
    </location>
</feature>
<proteinExistence type="predicted"/>
<keyword evidence="2 5" id="KW-0812">Transmembrane</keyword>
<feature type="transmembrane region" description="Helical" evidence="5">
    <location>
        <begin position="115"/>
        <end position="136"/>
    </location>
</feature>
<dbReference type="InterPro" id="IPR051533">
    <property type="entry name" value="WaaL-like"/>
</dbReference>
<evidence type="ECO:0000259" key="6">
    <source>
        <dbReference type="Pfam" id="PF04932"/>
    </source>
</evidence>
<keyword evidence="3 5" id="KW-1133">Transmembrane helix</keyword>
<dbReference type="eggNOG" id="COG3307">
    <property type="taxonomic scope" value="Bacteria"/>
</dbReference>
<feature type="transmembrane region" description="Helical" evidence="5">
    <location>
        <begin position="30"/>
        <end position="50"/>
    </location>
</feature>
<dbReference type="SUPFAM" id="SSF48452">
    <property type="entry name" value="TPR-like"/>
    <property type="match status" value="1"/>
</dbReference>
<name>G2KQD5_MICAA</name>
<dbReference type="AlphaFoldDB" id="G2KQD5"/>
<dbReference type="InterPro" id="IPR011990">
    <property type="entry name" value="TPR-like_helical_dom_sf"/>
</dbReference>
<feature type="transmembrane region" description="Helical" evidence="5">
    <location>
        <begin position="84"/>
        <end position="103"/>
    </location>
</feature>
<protein>
    <submittedName>
        <fullName evidence="7">O-Antigen Polymerase family protein</fullName>
    </submittedName>
</protein>
<dbReference type="EMBL" id="CP002382">
    <property type="protein sequence ID" value="AEP09071.1"/>
    <property type="molecule type" value="Genomic_DNA"/>
</dbReference>
<keyword evidence="4 5" id="KW-0472">Membrane</keyword>
<dbReference type="PANTHER" id="PTHR37422">
    <property type="entry name" value="TEICHURONIC ACID BIOSYNTHESIS PROTEIN TUAE"/>
    <property type="match status" value="1"/>
</dbReference>
<dbReference type="PANTHER" id="PTHR37422:SF13">
    <property type="entry name" value="LIPOPOLYSACCHARIDE BIOSYNTHESIS PROTEIN PA4999-RELATED"/>
    <property type="match status" value="1"/>
</dbReference>
<reference evidence="7 8" key="1">
    <citation type="journal article" date="2011" name="BMC Genomics">
        <title>Genomic insights into an obligate epibiotic bacterial predator: Micavibrio aeruginosavorus ARL-13.</title>
        <authorList>
            <person name="Wang Z."/>
            <person name="Kadouri D."/>
            <person name="Wu M."/>
        </authorList>
    </citation>
    <scope>NUCLEOTIDE SEQUENCE [LARGE SCALE GENOMIC DNA]</scope>
    <source>
        <strain evidence="7 8">ARL-13</strain>
    </source>
</reference>
<dbReference type="Pfam" id="PF04932">
    <property type="entry name" value="Wzy_C"/>
    <property type="match status" value="1"/>
</dbReference>
<evidence type="ECO:0000256" key="1">
    <source>
        <dbReference type="ARBA" id="ARBA00004141"/>
    </source>
</evidence>
<gene>
    <name evidence="7" type="ordered locus">MICA_737</name>
</gene>
<evidence type="ECO:0000256" key="4">
    <source>
        <dbReference type="ARBA" id="ARBA00023136"/>
    </source>
</evidence>
<dbReference type="STRING" id="856793.MICA_737"/>
<dbReference type="Proteomes" id="UP000009286">
    <property type="component" value="Chromosome"/>
</dbReference>
<evidence type="ECO:0000256" key="5">
    <source>
        <dbReference type="SAM" id="Phobius"/>
    </source>
</evidence>
<dbReference type="Gene3D" id="1.25.40.10">
    <property type="entry name" value="Tetratricopeptide repeat domain"/>
    <property type="match status" value="1"/>
</dbReference>
<evidence type="ECO:0000313" key="7">
    <source>
        <dbReference type="EMBL" id="AEP09071.1"/>
    </source>
</evidence>
<dbReference type="OrthoDB" id="9814069at2"/>
<feature type="transmembrane region" description="Helical" evidence="5">
    <location>
        <begin position="148"/>
        <end position="171"/>
    </location>
</feature>
<dbReference type="HOGENOM" id="CLU_028115_0_0_5"/>
<feature type="transmembrane region" description="Helical" evidence="5">
    <location>
        <begin position="178"/>
        <end position="193"/>
    </location>
</feature>